<keyword evidence="6" id="KW-0545">Nucleotide biosynthesis</keyword>
<comment type="pathway">
    <text evidence="1">Pyrimidine metabolism; dTTP biosynthesis.</text>
</comment>
<protein>
    <recommendedName>
        <fullName evidence="4">Thymidylate kinase</fullName>
        <ecNumber evidence="3">2.7.4.9</ecNumber>
    </recommendedName>
</protein>
<organism evidence="11 12">
    <name type="scientific">Gnathostoma spinigerum</name>
    <dbReference type="NCBI Taxonomy" id="75299"/>
    <lineage>
        <taxon>Eukaryota</taxon>
        <taxon>Metazoa</taxon>
        <taxon>Ecdysozoa</taxon>
        <taxon>Nematoda</taxon>
        <taxon>Chromadorea</taxon>
        <taxon>Rhabditida</taxon>
        <taxon>Spirurina</taxon>
        <taxon>Gnathostomatomorpha</taxon>
        <taxon>Gnathostomatoidea</taxon>
        <taxon>Gnathostomatidae</taxon>
        <taxon>Gnathostoma</taxon>
    </lineage>
</organism>
<proteinExistence type="inferred from homology"/>
<dbReference type="Pfam" id="PF02223">
    <property type="entry name" value="Thymidylate_kin"/>
    <property type="match status" value="1"/>
</dbReference>
<dbReference type="FunFam" id="3.40.50.300:FF:000679">
    <property type="entry name" value="Thymidylate kinase"/>
    <property type="match status" value="1"/>
</dbReference>
<evidence type="ECO:0000256" key="7">
    <source>
        <dbReference type="ARBA" id="ARBA00022741"/>
    </source>
</evidence>
<dbReference type="Proteomes" id="UP001608902">
    <property type="component" value="Unassembled WGS sequence"/>
</dbReference>
<keyword evidence="12" id="KW-1185">Reference proteome</keyword>
<dbReference type="CDD" id="cd01672">
    <property type="entry name" value="TMPK"/>
    <property type="match status" value="1"/>
</dbReference>
<sequence length="222" mass="25442">MGIHRGALIVFEGCDRCGKSTQARRIVERLLSTNRKAEFMCFPDRSTDLGKFIDRYLKNEVELNAREAHLVFAANRQGVVEKMREKLLSGTTLIVDRYLYSGIAYSMAKGTLNQSMEWAKLHDVGELKPDRILFFDIHPSEVKTRSGFGDERLESLDLQTRVYEYMKMLMSEDEELWKTIEAKKNIDDVTEDVWNAVTSVLSSVSNKPLSYVDINPSVCQKC</sequence>
<dbReference type="EC" id="2.7.4.9" evidence="3"/>
<evidence type="ECO:0000256" key="4">
    <source>
        <dbReference type="ARBA" id="ARBA00017144"/>
    </source>
</evidence>
<evidence type="ECO:0000313" key="11">
    <source>
        <dbReference type="EMBL" id="MFH4976722.1"/>
    </source>
</evidence>
<keyword evidence="8" id="KW-0418">Kinase</keyword>
<evidence type="ECO:0000256" key="6">
    <source>
        <dbReference type="ARBA" id="ARBA00022727"/>
    </source>
</evidence>
<dbReference type="PANTHER" id="PTHR10344">
    <property type="entry name" value="THYMIDYLATE KINASE"/>
    <property type="match status" value="1"/>
</dbReference>
<comment type="caution">
    <text evidence="11">The sequence shown here is derived from an EMBL/GenBank/DDBJ whole genome shotgun (WGS) entry which is preliminary data.</text>
</comment>
<dbReference type="AlphaFoldDB" id="A0ABD6EBT2"/>
<dbReference type="SUPFAM" id="SSF52540">
    <property type="entry name" value="P-loop containing nucleoside triphosphate hydrolases"/>
    <property type="match status" value="1"/>
</dbReference>
<evidence type="ECO:0000259" key="10">
    <source>
        <dbReference type="Pfam" id="PF02223"/>
    </source>
</evidence>
<dbReference type="InterPro" id="IPR039430">
    <property type="entry name" value="Thymidylate_kin-like_dom"/>
</dbReference>
<evidence type="ECO:0000313" key="12">
    <source>
        <dbReference type="Proteomes" id="UP001608902"/>
    </source>
</evidence>
<dbReference type="Gene3D" id="3.40.50.300">
    <property type="entry name" value="P-loop containing nucleotide triphosphate hydrolases"/>
    <property type="match status" value="1"/>
</dbReference>
<dbReference type="PROSITE" id="PS01331">
    <property type="entry name" value="THYMIDYLATE_KINASE"/>
    <property type="match status" value="1"/>
</dbReference>
<evidence type="ECO:0000256" key="5">
    <source>
        <dbReference type="ARBA" id="ARBA00022679"/>
    </source>
</evidence>
<dbReference type="GO" id="GO:0009165">
    <property type="term" value="P:nucleotide biosynthetic process"/>
    <property type="evidence" value="ECO:0007669"/>
    <property type="project" value="UniProtKB-KW"/>
</dbReference>
<evidence type="ECO:0000256" key="1">
    <source>
        <dbReference type="ARBA" id="ARBA00004992"/>
    </source>
</evidence>
<evidence type="ECO:0000256" key="2">
    <source>
        <dbReference type="ARBA" id="ARBA00009776"/>
    </source>
</evidence>
<dbReference type="InterPro" id="IPR018094">
    <property type="entry name" value="Thymidylate_kinase"/>
</dbReference>
<dbReference type="GO" id="GO:0005524">
    <property type="term" value="F:ATP binding"/>
    <property type="evidence" value="ECO:0007669"/>
    <property type="project" value="UniProtKB-KW"/>
</dbReference>
<evidence type="ECO:0000256" key="8">
    <source>
        <dbReference type="ARBA" id="ARBA00022777"/>
    </source>
</evidence>
<name>A0ABD6EBT2_9BILA</name>
<keyword evidence="5" id="KW-0808">Transferase</keyword>
<gene>
    <name evidence="11" type="ORF">AB6A40_003431</name>
</gene>
<comment type="similarity">
    <text evidence="2">Belongs to the thymidylate kinase family.</text>
</comment>
<reference evidence="11 12" key="1">
    <citation type="submission" date="2024-08" db="EMBL/GenBank/DDBJ databases">
        <title>Gnathostoma spinigerum genome.</title>
        <authorList>
            <person name="Gonzalez-Bertolin B."/>
            <person name="Monzon S."/>
            <person name="Zaballos A."/>
            <person name="Jimenez P."/>
            <person name="Dekumyoy P."/>
            <person name="Varona S."/>
            <person name="Cuesta I."/>
            <person name="Sumanam S."/>
            <person name="Adisakwattana P."/>
            <person name="Gasser R.B."/>
            <person name="Hernandez-Gonzalez A."/>
            <person name="Young N.D."/>
            <person name="Perteguer M.J."/>
        </authorList>
    </citation>
    <scope>NUCLEOTIDE SEQUENCE [LARGE SCALE GENOMIC DNA]</scope>
    <source>
        <strain evidence="11">AL3</strain>
        <tissue evidence="11">Liver</tissue>
    </source>
</reference>
<keyword evidence="9" id="KW-0067">ATP-binding</keyword>
<keyword evidence="7" id="KW-0547">Nucleotide-binding</keyword>
<dbReference type="GO" id="GO:0004798">
    <property type="term" value="F:dTMP kinase activity"/>
    <property type="evidence" value="ECO:0007669"/>
    <property type="project" value="UniProtKB-EC"/>
</dbReference>
<dbReference type="EMBL" id="JBGFUD010001762">
    <property type="protein sequence ID" value="MFH4976722.1"/>
    <property type="molecule type" value="Genomic_DNA"/>
</dbReference>
<evidence type="ECO:0000256" key="9">
    <source>
        <dbReference type="ARBA" id="ARBA00022840"/>
    </source>
</evidence>
<accession>A0ABD6EBT2</accession>
<dbReference type="PANTHER" id="PTHR10344:SF1">
    <property type="entry name" value="THYMIDYLATE KINASE"/>
    <property type="match status" value="1"/>
</dbReference>
<dbReference type="HAMAP" id="MF_00165">
    <property type="entry name" value="Thymidylate_kinase"/>
    <property type="match status" value="1"/>
</dbReference>
<feature type="domain" description="Thymidylate kinase-like" evidence="10">
    <location>
        <begin position="11"/>
        <end position="192"/>
    </location>
</feature>
<evidence type="ECO:0000256" key="3">
    <source>
        <dbReference type="ARBA" id="ARBA00012980"/>
    </source>
</evidence>
<dbReference type="NCBIfam" id="TIGR00041">
    <property type="entry name" value="DTMP_kinase"/>
    <property type="match status" value="1"/>
</dbReference>
<dbReference type="InterPro" id="IPR018095">
    <property type="entry name" value="Thymidylate_kin_CS"/>
</dbReference>
<dbReference type="InterPro" id="IPR027417">
    <property type="entry name" value="P-loop_NTPase"/>
</dbReference>